<feature type="compositionally biased region" description="Polar residues" evidence="1">
    <location>
        <begin position="135"/>
        <end position="146"/>
    </location>
</feature>
<feature type="compositionally biased region" description="Gly residues" evidence="1">
    <location>
        <begin position="24"/>
        <end position="46"/>
    </location>
</feature>
<dbReference type="PROSITE" id="PS00028">
    <property type="entry name" value="ZINC_FINGER_C2H2_1"/>
    <property type="match status" value="1"/>
</dbReference>
<dbReference type="AlphaFoldDB" id="A0AAW0W6Y8"/>
<sequence length="757" mass="86951">MPAYKKDGYGGDDRGGVRYRGRGRGGFGRAGRDSGGGRGYGRGGGSYDHDRYKWSDRGGRHEGSGGYRDRGYGQSRFRDGPGSRNQGGSWNRGSGSGSGHMERGRSADLLRPLSHLSGKESKIAMDILNAVLASSQNSSGGISRNNWYDGPPRKMRRMDWDGVRSPPMHKYPQRGYRRKYKGYRSISGYAKGPLDYRKMTEIQLREMEVARLEMPQPAKKERKDSEKKILATEEKQEVKEGEQEKATAEENSPPADADRKQSDSADEFEREIDPDDAEKMDADIDVEELESDDKLLKPEDDKQLKPEDEKLLKSDDDKQPKSEGDKQLKLEDKQLKPEDEELKSEDKKQLKPEDKKQLKPEDKKQLTQEDNSKLTEEDESQEDTSVIIPRATLMCHMCDMTKFPNTKAYLSHLESKNHEMMARAFHSRNNAVIDVLIADSKLVSKQKPKSKIGYPRCMKCNCYMSSSIRQHCQTTEHTLVSRYSRVRCCSNSYNRMILEEHRLSLRHLKNQWDIEQETQKIAQKEEEEEKKRLETEPSFHEEVYRFKKSNECEEELTPATLPLYDPDKPIGVNFLYKEKEYRCDLCRSHLRNPEHAEYHFRCIDHYYTLCRNLTEEEEKKELERKKLEEANKEQDESKSKENNGDENDNCEDMNNMETVDEALEDADMDTHVQVSADGGAATEEGASSADIEESLERSADNEEHYEENKKKNVGSENNQEEMDDEDDMALNTKDDLGDDEDEVMDEEGLDYEPGVGV</sequence>
<keyword evidence="4" id="KW-1185">Reference proteome</keyword>
<feature type="region of interest" description="Disordered" evidence="1">
    <location>
        <begin position="627"/>
        <end position="757"/>
    </location>
</feature>
<feature type="compositionally biased region" description="Basic and acidic residues" evidence="1">
    <location>
        <begin position="1"/>
        <end position="16"/>
    </location>
</feature>
<proteinExistence type="predicted"/>
<feature type="compositionally biased region" description="Basic and acidic residues" evidence="1">
    <location>
        <begin position="627"/>
        <end position="643"/>
    </location>
</feature>
<feature type="compositionally biased region" description="Acidic residues" evidence="1">
    <location>
        <begin position="658"/>
        <end position="667"/>
    </location>
</feature>
<comment type="caution">
    <text evidence="3">The sequence shown here is derived from an EMBL/GenBank/DDBJ whole genome shotgun (WGS) entry which is preliminary data.</text>
</comment>
<feature type="compositionally biased region" description="Acidic residues" evidence="1">
    <location>
        <begin position="264"/>
        <end position="276"/>
    </location>
</feature>
<gene>
    <name evidence="3" type="ORF">OTU49_011629</name>
</gene>
<feature type="compositionally biased region" description="Low complexity" evidence="1">
    <location>
        <begin position="82"/>
        <end position="93"/>
    </location>
</feature>
<evidence type="ECO:0000256" key="1">
    <source>
        <dbReference type="SAM" id="MobiDB-lite"/>
    </source>
</evidence>
<feature type="compositionally biased region" description="Basic and acidic residues" evidence="1">
    <location>
        <begin position="47"/>
        <end position="81"/>
    </location>
</feature>
<feature type="region of interest" description="Disordered" evidence="1">
    <location>
        <begin position="1"/>
        <end position="107"/>
    </location>
</feature>
<dbReference type="EMBL" id="JARKIK010000088">
    <property type="protein sequence ID" value="KAK8723959.1"/>
    <property type="molecule type" value="Genomic_DNA"/>
</dbReference>
<dbReference type="InterPro" id="IPR013087">
    <property type="entry name" value="Znf_C2H2_type"/>
</dbReference>
<dbReference type="Proteomes" id="UP001445076">
    <property type="component" value="Unassembled WGS sequence"/>
</dbReference>
<feature type="compositionally biased region" description="Basic and acidic residues" evidence="1">
    <location>
        <begin position="218"/>
        <end position="248"/>
    </location>
</feature>
<feature type="compositionally biased region" description="Acidic residues" evidence="1">
    <location>
        <begin position="718"/>
        <end position="728"/>
    </location>
</feature>
<feature type="compositionally biased region" description="Basic and acidic residues" evidence="1">
    <location>
        <begin position="292"/>
        <end position="337"/>
    </location>
</feature>
<feature type="compositionally biased region" description="Acidic residues" evidence="1">
    <location>
        <begin position="736"/>
        <end position="750"/>
    </location>
</feature>
<protein>
    <recommendedName>
        <fullName evidence="2">C2H2-type domain-containing protein</fullName>
    </recommendedName>
</protein>
<feature type="compositionally biased region" description="Basic and acidic residues" evidence="1">
    <location>
        <begin position="694"/>
        <end position="710"/>
    </location>
</feature>
<evidence type="ECO:0000313" key="3">
    <source>
        <dbReference type="EMBL" id="KAK8723959.1"/>
    </source>
</evidence>
<evidence type="ECO:0000259" key="2">
    <source>
        <dbReference type="PROSITE" id="PS00028"/>
    </source>
</evidence>
<feature type="region of interest" description="Disordered" evidence="1">
    <location>
        <begin position="210"/>
        <end position="385"/>
    </location>
</feature>
<name>A0AAW0W6Y8_CHEQU</name>
<reference evidence="3 4" key="1">
    <citation type="journal article" date="2024" name="BMC Genomics">
        <title>Genome assembly of redclaw crayfish (Cherax quadricarinatus) provides insights into its immune adaptation and hypoxia tolerance.</title>
        <authorList>
            <person name="Liu Z."/>
            <person name="Zheng J."/>
            <person name="Li H."/>
            <person name="Fang K."/>
            <person name="Wang S."/>
            <person name="He J."/>
            <person name="Zhou D."/>
            <person name="Weng S."/>
            <person name="Chi M."/>
            <person name="Gu Z."/>
            <person name="He J."/>
            <person name="Li F."/>
            <person name="Wang M."/>
        </authorList>
    </citation>
    <scope>NUCLEOTIDE SEQUENCE [LARGE SCALE GENOMIC DNA]</scope>
    <source>
        <strain evidence="3">ZL_2023a</strain>
    </source>
</reference>
<feature type="compositionally biased region" description="Basic and acidic residues" evidence="1">
    <location>
        <begin position="344"/>
        <end position="375"/>
    </location>
</feature>
<accession>A0AAW0W6Y8</accession>
<organism evidence="3 4">
    <name type="scientific">Cherax quadricarinatus</name>
    <name type="common">Australian red claw crayfish</name>
    <dbReference type="NCBI Taxonomy" id="27406"/>
    <lineage>
        <taxon>Eukaryota</taxon>
        <taxon>Metazoa</taxon>
        <taxon>Ecdysozoa</taxon>
        <taxon>Arthropoda</taxon>
        <taxon>Crustacea</taxon>
        <taxon>Multicrustacea</taxon>
        <taxon>Malacostraca</taxon>
        <taxon>Eumalacostraca</taxon>
        <taxon>Eucarida</taxon>
        <taxon>Decapoda</taxon>
        <taxon>Pleocyemata</taxon>
        <taxon>Astacidea</taxon>
        <taxon>Parastacoidea</taxon>
        <taxon>Parastacidae</taxon>
        <taxon>Cherax</taxon>
    </lineage>
</organism>
<feature type="domain" description="C2H2-type" evidence="2">
    <location>
        <begin position="583"/>
        <end position="605"/>
    </location>
</feature>
<evidence type="ECO:0000313" key="4">
    <source>
        <dbReference type="Proteomes" id="UP001445076"/>
    </source>
</evidence>
<feature type="region of interest" description="Disordered" evidence="1">
    <location>
        <begin position="135"/>
        <end position="176"/>
    </location>
</feature>
<feature type="compositionally biased region" description="Low complexity" evidence="1">
    <location>
        <begin position="675"/>
        <end position="689"/>
    </location>
</feature>